<dbReference type="PROSITE" id="PS51384">
    <property type="entry name" value="FAD_FR"/>
    <property type="match status" value="1"/>
</dbReference>
<organism evidence="2 3">
    <name type="scientific">Gymnopus androsaceus JB14</name>
    <dbReference type="NCBI Taxonomy" id="1447944"/>
    <lineage>
        <taxon>Eukaryota</taxon>
        <taxon>Fungi</taxon>
        <taxon>Dikarya</taxon>
        <taxon>Basidiomycota</taxon>
        <taxon>Agaricomycotina</taxon>
        <taxon>Agaricomycetes</taxon>
        <taxon>Agaricomycetidae</taxon>
        <taxon>Agaricales</taxon>
        <taxon>Marasmiineae</taxon>
        <taxon>Omphalotaceae</taxon>
        <taxon>Gymnopus</taxon>
    </lineage>
</organism>
<evidence type="ECO:0000259" key="1">
    <source>
        <dbReference type="PROSITE" id="PS51384"/>
    </source>
</evidence>
<dbReference type="InterPro" id="IPR039261">
    <property type="entry name" value="FNR_nucleotide-bd"/>
</dbReference>
<sequence>MALNGWHVGEREIHRKMNYLGDPAVQSMFTWVSDEIDPGYAQFHAQCHFLPVTTLDSTGRPWGSILAPQGGETGSKFIRYIGGSRLRVTAEIWEGEPIIRTGKKNMLVAGIGIHFPTRMRNKIAGYATGYTLSQGDRLLELDMRVNETIGNCPKYINIRKFTPHPNSHPKVAAENLDLKEGERLPENLIDFILESDTVFFGTTYVAPAKDADMFPSHLGMNQRGGRKGFIRVSRKDGRTLAMPDYSGNRFMTSLGNVEATSLASFTFVNFETGAVLYLTGVAENVFGEDARRLMPMHSKNALTTLFVTGYTFVLDALPVRQTRGTRAEPSLYSPPIRFLAEEKAGLTLEKPNQMVLLSRIDLHSPTIATFWFKSPTPLTIKPGQAAILSFTGLLGQPRYAHMAESNPKSVNDDLVRTWTISASSTHEFALTMREIPRGVITGAIFNLSQLLVDTSVLDIHLGFIGISGSFSLPPPVTGSETKLLWIAGGIGITPFLSMLRALKEDDSGRRTDIHMILSTREPDVLVPLLMEAADISSDKVKFELDLFTTKSQASGLINAREHPKRVDYKFLQSVELERKIYLCGSKPFEKTILEGLAKCGVDSDQVTMESFSY</sequence>
<dbReference type="PANTHER" id="PTHR42815:SF2">
    <property type="entry name" value="FAD-BINDING, PUTATIVE (AFU_ORTHOLOGUE AFUA_6G07600)-RELATED"/>
    <property type="match status" value="1"/>
</dbReference>
<dbReference type="OrthoDB" id="436496at2759"/>
<dbReference type="EMBL" id="ML769502">
    <property type="protein sequence ID" value="KAE9397130.1"/>
    <property type="molecule type" value="Genomic_DNA"/>
</dbReference>
<dbReference type="InterPro" id="IPR001433">
    <property type="entry name" value="OxRdtase_FAD/NAD-bd"/>
</dbReference>
<dbReference type="SUPFAM" id="SSF52343">
    <property type="entry name" value="Ferredoxin reductase-like, C-terminal NADP-linked domain"/>
    <property type="match status" value="1"/>
</dbReference>
<dbReference type="PRINTS" id="PR00410">
    <property type="entry name" value="PHEHYDRXLASE"/>
</dbReference>
<dbReference type="Proteomes" id="UP000799118">
    <property type="component" value="Unassembled WGS sequence"/>
</dbReference>
<gene>
    <name evidence="2" type="ORF">BT96DRAFT_966292</name>
</gene>
<proteinExistence type="predicted"/>
<dbReference type="InterPro" id="IPR017927">
    <property type="entry name" value="FAD-bd_FR_type"/>
</dbReference>
<evidence type="ECO:0000313" key="3">
    <source>
        <dbReference type="Proteomes" id="UP000799118"/>
    </source>
</evidence>
<accession>A0A6A4HHH4</accession>
<dbReference type="Gene3D" id="2.30.110.10">
    <property type="entry name" value="Electron Transport, Fmn-binding Protein, Chain A"/>
    <property type="match status" value="1"/>
</dbReference>
<dbReference type="PANTHER" id="PTHR42815">
    <property type="entry name" value="FAD-BINDING, PUTATIVE (AFU_ORTHOLOGUE AFUA_6G07600)-RELATED"/>
    <property type="match status" value="1"/>
</dbReference>
<keyword evidence="3" id="KW-1185">Reference proteome</keyword>
<evidence type="ECO:0000313" key="2">
    <source>
        <dbReference type="EMBL" id="KAE9397130.1"/>
    </source>
</evidence>
<name>A0A6A4HHH4_9AGAR</name>
<dbReference type="Pfam" id="PF00175">
    <property type="entry name" value="NAD_binding_1"/>
    <property type="match status" value="1"/>
</dbReference>
<feature type="domain" description="FAD-binding FR-type" evidence="1">
    <location>
        <begin position="349"/>
        <end position="473"/>
    </location>
</feature>
<dbReference type="InterPro" id="IPR012349">
    <property type="entry name" value="Split_barrel_FMN-bd"/>
</dbReference>
<protein>
    <recommendedName>
        <fullName evidence="1">FAD-binding FR-type domain-containing protein</fullName>
    </recommendedName>
</protein>
<reference evidence="2" key="1">
    <citation type="journal article" date="2019" name="Environ. Microbiol.">
        <title>Fungal ecological strategies reflected in gene transcription - a case study of two litter decomposers.</title>
        <authorList>
            <person name="Barbi F."/>
            <person name="Kohler A."/>
            <person name="Barry K."/>
            <person name="Baskaran P."/>
            <person name="Daum C."/>
            <person name="Fauchery L."/>
            <person name="Ihrmark K."/>
            <person name="Kuo A."/>
            <person name="LaButti K."/>
            <person name="Lipzen A."/>
            <person name="Morin E."/>
            <person name="Grigoriev I.V."/>
            <person name="Henrissat B."/>
            <person name="Lindahl B."/>
            <person name="Martin F."/>
        </authorList>
    </citation>
    <scope>NUCLEOTIDE SEQUENCE</scope>
    <source>
        <strain evidence="2">JB14</strain>
    </source>
</reference>
<dbReference type="Gene3D" id="3.40.50.80">
    <property type="entry name" value="Nucleotide-binding domain of ferredoxin-NADP reductase (FNR) module"/>
    <property type="match status" value="1"/>
</dbReference>
<dbReference type="AlphaFoldDB" id="A0A6A4HHH4"/>
<dbReference type="GO" id="GO:0016491">
    <property type="term" value="F:oxidoreductase activity"/>
    <property type="evidence" value="ECO:0007669"/>
    <property type="project" value="InterPro"/>
</dbReference>